<feature type="domain" description="Carboxymuconolactone decarboxylase-like" evidence="1">
    <location>
        <begin position="13"/>
        <end position="91"/>
    </location>
</feature>
<dbReference type="RefSeq" id="WP_039692509.1">
    <property type="nucleotide sequence ID" value="NZ_RJLR01000025.1"/>
</dbReference>
<dbReference type="NCBIfam" id="TIGR00778">
    <property type="entry name" value="ahpD_dom"/>
    <property type="match status" value="1"/>
</dbReference>
<dbReference type="SUPFAM" id="SSF69118">
    <property type="entry name" value="AhpD-like"/>
    <property type="match status" value="1"/>
</dbReference>
<sequence length="146" mass="16077">MSHRFTIDPNGYKAMYGVHQYVQGCGLDIGLLELLRLRISQINGCAYCIAMHIPMALESGVSGDKVNLVAAWHEAGIFSPRECAALAWAEAVTLLPQRTVPDEVYAQARAEFSEQELANLTMAAVEINSWNRLMIASQTPPELKNS</sequence>
<reference evidence="2 3" key="1">
    <citation type="submission" date="2018-11" db="EMBL/GenBank/DDBJ databases">
        <title>Characterization of surface water Dickeya isolates.</title>
        <authorList>
            <person name="Van Gijsegem F."/>
            <person name="Pedron J."/>
        </authorList>
    </citation>
    <scope>NUCLEOTIDE SEQUENCE [LARGE SCALE GENOMIC DNA]</scope>
    <source>
        <strain evidence="2 3">FVG1-MFV-O17</strain>
    </source>
</reference>
<dbReference type="OrthoDB" id="9801997at2"/>
<dbReference type="PANTHER" id="PTHR34846">
    <property type="entry name" value="4-CARBOXYMUCONOLACTONE DECARBOXYLASE FAMILY PROTEIN (AFU_ORTHOLOGUE AFUA_6G11590)"/>
    <property type="match status" value="1"/>
</dbReference>
<evidence type="ECO:0000313" key="2">
    <source>
        <dbReference type="EMBL" id="RNM04650.1"/>
    </source>
</evidence>
<evidence type="ECO:0000313" key="3">
    <source>
        <dbReference type="Proteomes" id="UP000276061"/>
    </source>
</evidence>
<dbReference type="Pfam" id="PF02627">
    <property type="entry name" value="CMD"/>
    <property type="match status" value="1"/>
</dbReference>
<dbReference type="InterPro" id="IPR004675">
    <property type="entry name" value="AhpD_core"/>
</dbReference>
<dbReference type="AlphaFoldDB" id="A0A3N0FXF3"/>
<evidence type="ECO:0000259" key="1">
    <source>
        <dbReference type="Pfam" id="PF02627"/>
    </source>
</evidence>
<protein>
    <submittedName>
        <fullName evidence="2">Carboxymuconolactone decarboxylase family protein</fullName>
    </submittedName>
</protein>
<organism evidence="2 3">
    <name type="scientific">Dickeya undicola</name>
    <dbReference type="NCBI Taxonomy" id="1577887"/>
    <lineage>
        <taxon>Bacteria</taxon>
        <taxon>Pseudomonadati</taxon>
        <taxon>Pseudomonadota</taxon>
        <taxon>Gammaproteobacteria</taxon>
        <taxon>Enterobacterales</taxon>
        <taxon>Pectobacteriaceae</taxon>
        <taxon>Dickeya</taxon>
    </lineage>
</organism>
<dbReference type="InterPro" id="IPR029032">
    <property type="entry name" value="AhpD-like"/>
</dbReference>
<dbReference type="PANTHER" id="PTHR34846:SF7">
    <property type="entry name" value="BLL7811 PROTEIN"/>
    <property type="match status" value="1"/>
</dbReference>
<dbReference type="Proteomes" id="UP000276061">
    <property type="component" value="Unassembled WGS sequence"/>
</dbReference>
<comment type="caution">
    <text evidence="2">The sequence shown here is derived from an EMBL/GenBank/DDBJ whole genome shotgun (WGS) entry which is preliminary data.</text>
</comment>
<dbReference type="InterPro" id="IPR003779">
    <property type="entry name" value="CMD-like"/>
</dbReference>
<accession>A0A3N0FXF3</accession>
<gene>
    <name evidence="2" type="ORF">EF878_14640</name>
</gene>
<proteinExistence type="predicted"/>
<name>A0A3N0FXF3_9GAMM</name>
<dbReference type="EMBL" id="RJLR01000025">
    <property type="protein sequence ID" value="RNM04650.1"/>
    <property type="molecule type" value="Genomic_DNA"/>
</dbReference>
<dbReference type="GO" id="GO:0051920">
    <property type="term" value="F:peroxiredoxin activity"/>
    <property type="evidence" value="ECO:0007669"/>
    <property type="project" value="InterPro"/>
</dbReference>
<dbReference type="Gene3D" id="1.20.1290.10">
    <property type="entry name" value="AhpD-like"/>
    <property type="match status" value="1"/>
</dbReference>